<reference evidence="17 18" key="1">
    <citation type="journal article" date="2018" name="Sci. Data">
        <title>The draft genome sequence of cork oak.</title>
        <authorList>
            <person name="Ramos A.M."/>
            <person name="Usie A."/>
            <person name="Barbosa P."/>
            <person name="Barros P.M."/>
            <person name="Capote T."/>
            <person name="Chaves I."/>
            <person name="Simoes F."/>
            <person name="Abreu I."/>
            <person name="Carrasquinho I."/>
            <person name="Faro C."/>
            <person name="Guimaraes J.B."/>
            <person name="Mendonca D."/>
            <person name="Nobrega F."/>
            <person name="Rodrigues L."/>
            <person name="Saibo N.J.M."/>
            <person name="Varela M.C."/>
            <person name="Egas C."/>
            <person name="Matos J."/>
            <person name="Miguel C.M."/>
            <person name="Oliveira M.M."/>
            <person name="Ricardo C.P."/>
            <person name="Goncalves S."/>
        </authorList>
    </citation>
    <scope>NUCLEOTIDE SEQUENCE [LARGE SCALE GENOMIC DNA]</scope>
    <source>
        <strain evidence="18">cv. HL8</strain>
    </source>
</reference>
<dbReference type="GO" id="GO:0002229">
    <property type="term" value="P:defense response to oomycetes"/>
    <property type="evidence" value="ECO:0007669"/>
    <property type="project" value="UniProtKB-ARBA"/>
</dbReference>
<evidence type="ECO:0000256" key="8">
    <source>
        <dbReference type="ARBA" id="ARBA00022734"/>
    </source>
</evidence>
<evidence type="ECO:0000256" key="7">
    <source>
        <dbReference type="ARBA" id="ARBA00022729"/>
    </source>
</evidence>
<dbReference type="PANTHER" id="PTHR32401:SF49">
    <property type="entry name" value="OS10G0129200 PROTEIN"/>
    <property type="match status" value="1"/>
</dbReference>
<dbReference type="AlphaFoldDB" id="A0AAW0KK48"/>
<dbReference type="InterPro" id="IPR001220">
    <property type="entry name" value="Legume_lectin_dom"/>
</dbReference>
<keyword evidence="8" id="KW-0430">Lectin</keyword>
<dbReference type="InterPro" id="IPR000719">
    <property type="entry name" value="Prot_kinase_dom"/>
</dbReference>
<dbReference type="Proteomes" id="UP000237347">
    <property type="component" value="Unassembled WGS sequence"/>
</dbReference>
<dbReference type="SUPFAM" id="SSF56112">
    <property type="entry name" value="Protein kinase-like (PK-like)"/>
    <property type="match status" value="1"/>
</dbReference>
<evidence type="ECO:0000259" key="15">
    <source>
        <dbReference type="Pfam" id="PF00069"/>
    </source>
</evidence>
<dbReference type="GO" id="GO:0005524">
    <property type="term" value="F:ATP binding"/>
    <property type="evidence" value="ECO:0007669"/>
    <property type="project" value="UniProtKB-KW"/>
</dbReference>
<dbReference type="Pfam" id="PF00139">
    <property type="entry name" value="Lectin_legB"/>
    <property type="match status" value="1"/>
</dbReference>
<evidence type="ECO:0000256" key="4">
    <source>
        <dbReference type="ARBA" id="ARBA00010217"/>
    </source>
</evidence>
<evidence type="ECO:0000256" key="10">
    <source>
        <dbReference type="ARBA" id="ARBA00022840"/>
    </source>
</evidence>
<evidence type="ECO:0000256" key="11">
    <source>
        <dbReference type="ARBA" id="ARBA00022989"/>
    </source>
</evidence>
<keyword evidence="17" id="KW-0418">Kinase</keyword>
<feature type="domain" description="Legume lectin" evidence="16">
    <location>
        <begin position="19"/>
        <end position="264"/>
    </location>
</feature>
<comment type="similarity">
    <text evidence="3">In the N-terminal section; belongs to the leguminous lectin family.</text>
</comment>
<dbReference type="GO" id="GO:0004672">
    <property type="term" value="F:protein kinase activity"/>
    <property type="evidence" value="ECO:0007669"/>
    <property type="project" value="InterPro"/>
</dbReference>
<dbReference type="PANTHER" id="PTHR32401">
    <property type="entry name" value="CONCANAVALIN A-LIKE LECTIN FAMILY PROTEIN"/>
    <property type="match status" value="1"/>
</dbReference>
<evidence type="ECO:0000313" key="17">
    <source>
        <dbReference type="EMBL" id="KAK7839883.1"/>
    </source>
</evidence>
<dbReference type="GO" id="GO:0005886">
    <property type="term" value="C:plasma membrane"/>
    <property type="evidence" value="ECO:0007669"/>
    <property type="project" value="UniProtKB-SubCell"/>
</dbReference>
<keyword evidence="14" id="KW-0325">Glycoprotein</keyword>
<comment type="similarity">
    <text evidence="2">Belongs to the leguminous lectin family.</text>
</comment>
<keyword evidence="10" id="KW-0067">ATP-binding</keyword>
<protein>
    <submittedName>
        <fullName evidence="17">L-type lectin-domain containing receptor kinase ix.1</fullName>
    </submittedName>
</protein>
<dbReference type="GO" id="GO:0030246">
    <property type="term" value="F:carbohydrate binding"/>
    <property type="evidence" value="ECO:0007669"/>
    <property type="project" value="UniProtKB-KW"/>
</dbReference>
<evidence type="ECO:0000256" key="9">
    <source>
        <dbReference type="ARBA" id="ARBA00022741"/>
    </source>
</evidence>
<dbReference type="EMBL" id="PKMF04000273">
    <property type="protein sequence ID" value="KAK7839883.1"/>
    <property type="molecule type" value="Genomic_DNA"/>
</dbReference>
<dbReference type="FunFam" id="1.10.510.10:FF:000240">
    <property type="entry name" value="Lectin-domain containing receptor kinase A4.3"/>
    <property type="match status" value="1"/>
</dbReference>
<keyword evidence="18" id="KW-1185">Reference proteome</keyword>
<dbReference type="InterPro" id="IPR013320">
    <property type="entry name" value="ConA-like_dom_sf"/>
</dbReference>
<comment type="similarity">
    <text evidence="4">In the C-terminal section; belongs to the protein kinase superfamily. Ser/Thr protein kinase family.</text>
</comment>
<dbReference type="Gene3D" id="1.10.510.10">
    <property type="entry name" value="Transferase(Phosphotransferase) domain 1"/>
    <property type="match status" value="1"/>
</dbReference>
<comment type="caution">
    <text evidence="17">The sequence shown here is derived from an EMBL/GenBank/DDBJ whole genome shotgun (WGS) entry which is preliminary data.</text>
</comment>
<evidence type="ECO:0000256" key="3">
    <source>
        <dbReference type="ARBA" id="ARBA00008536"/>
    </source>
</evidence>
<keyword evidence="12" id="KW-0472">Membrane</keyword>
<keyword evidence="11" id="KW-1133">Transmembrane helix</keyword>
<keyword evidence="7" id="KW-0732">Signal</keyword>
<keyword evidence="9" id="KW-0547">Nucleotide-binding</keyword>
<dbReference type="InterPro" id="IPR050258">
    <property type="entry name" value="Leguminous_Lectin"/>
</dbReference>
<evidence type="ECO:0000256" key="5">
    <source>
        <dbReference type="ARBA" id="ARBA00022475"/>
    </source>
</evidence>
<evidence type="ECO:0000256" key="13">
    <source>
        <dbReference type="ARBA" id="ARBA00023170"/>
    </source>
</evidence>
<dbReference type="CDD" id="cd06899">
    <property type="entry name" value="lectin_legume_LecRK_Arcelin_ConA"/>
    <property type="match status" value="1"/>
</dbReference>
<evidence type="ECO:0000256" key="14">
    <source>
        <dbReference type="ARBA" id="ARBA00023180"/>
    </source>
</evidence>
<sequence>MVITYFFSILNPFTFTSAISFNFTSFSSSDSNITYERAFAENQVIQLTGNRLNFEFVGRATYFKPMRLWDKDSGKLTNFTTHFSFAIDSKKRSVYGDGIAFFLAPVGSKIPFMSKGGSTMGLCRGNQALDSVDNPFVAVEFDIYSNEYWDPPGEHVGIDLNSLKSVANISWFSNIAIKEGKINEAWITYNASSYNLSVVFTGFRGNVSVRQFLSANVDLSLFLPELVTIGFSASTGNSSAIHTIYSWDFSSSLEIDETTNNPKDPVSSPNIPAPKQRKNNTLGLAMGLGFGGFVLVARLVDHAKGSTTTDLAGTKGYIAPEYFTTNKATKESDVYSFGIVALEIASGRRAINHMAIEDHQVVTEMWVRELHRRGELIEAADPRLGGNFDELQMERLIIVGLWCAHPDYKLRPSIRQAIQVLNFEALLPLLPFDMPGPT</sequence>
<organism evidence="17 18">
    <name type="scientific">Quercus suber</name>
    <name type="common">Cork oak</name>
    <dbReference type="NCBI Taxonomy" id="58331"/>
    <lineage>
        <taxon>Eukaryota</taxon>
        <taxon>Viridiplantae</taxon>
        <taxon>Streptophyta</taxon>
        <taxon>Embryophyta</taxon>
        <taxon>Tracheophyta</taxon>
        <taxon>Spermatophyta</taxon>
        <taxon>Magnoliopsida</taxon>
        <taxon>eudicotyledons</taxon>
        <taxon>Gunneridae</taxon>
        <taxon>Pentapetalae</taxon>
        <taxon>rosids</taxon>
        <taxon>fabids</taxon>
        <taxon>Fagales</taxon>
        <taxon>Fagaceae</taxon>
        <taxon>Quercus</taxon>
    </lineage>
</organism>
<dbReference type="InterPro" id="IPR011009">
    <property type="entry name" value="Kinase-like_dom_sf"/>
</dbReference>
<proteinExistence type="inferred from homology"/>
<accession>A0AAW0KK48</accession>
<dbReference type="FunFam" id="2.60.120.200:FF:000103">
    <property type="entry name" value="L-type lectin-domain containing receptor kinase IX.1"/>
    <property type="match status" value="1"/>
</dbReference>
<dbReference type="Gene3D" id="2.60.120.200">
    <property type="match status" value="1"/>
</dbReference>
<comment type="subcellular location">
    <subcellularLocation>
        <location evidence="1">Cell membrane</location>
        <topology evidence="1">Single-pass type I membrane protein</topology>
    </subcellularLocation>
</comment>
<evidence type="ECO:0000256" key="1">
    <source>
        <dbReference type="ARBA" id="ARBA00004251"/>
    </source>
</evidence>
<keyword evidence="13 17" id="KW-0675">Receptor</keyword>
<evidence type="ECO:0000259" key="16">
    <source>
        <dbReference type="Pfam" id="PF00139"/>
    </source>
</evidence>
<name>A0AAW0KK48_QUESU</name>
<feature type="domain" description="Protein kinase" evidence="15">
    <location>
        <begin position="304"/>
        <end position="419"/>
    </location>
</feature>
<gene>
    <name evidence="17" type="primary">LECRK91_21</name>
    <name evidence="17" type="ORF">CFP56_017379</name>
</gene>
<keyword evidence="5" id="KW-1003">Cell membrane</keyword>
<keyword evidence="6" id="KW-0812">Transmembrane</keyword>
<evidence type="ECO:0000313" key="18">
    <source>
        <dbReference type="Proteomes" id="UP000237347"/>
    </source>
</evidence>
<evidence type="ECO:0000256" key="12">
    <source>
        <dbReference type="ARBA" id="ARBA00023136"/>
    </source>
</evidence>
<dbReference type="Pfam" id="PF00069">
    <property type="entry name" value="Pkinase"/>
    <property type="match status" value="1"/>
</dbReference>
<keyword evidence="17" id="KW-0808">Transferase</keyword>
<evidence type="ECO:0000256" key="2">
    <source>
        <dbReference type="ARBA" id="ARBA00007606"/>
    </source>
</evidence>
<dbReference type="SUPFAM" id="SSF49899">
    <property type="entry name" value="Concanavalin A-like lectins/glucanases"/>
    <property type="match status" value="1"/>
</dbReference>
<evidence type="ECO:0000256" key="6">
    <source>
        <dbReference type="ARBA" id="ARBA00022692"/>
    </source>
</evidence>